<keyword evidence="1" id="KW-0812">Transmembrane</keyword>
<dbReference type="Pfam" id="PF07331">
    <property type="entry name" value="TctB"/>
    <property type="match status" value="1"/>
</dbReference>
<reference evidence="3 4" key="1">
    <citation type="submission" date="2016-10" db="EMBL/GenBank/DDBJ databases">
        <authorList>
            <person name="de Groot N.N."/>
        </authorList>
    </citation>
    <scope>NUCLEOTIDE SEQUENCE [LARGE SCALE GENOMIC DNA]</scope>
    <source>
        <strain evidence="3 4">DSM 44945</strain>
    </source>
</reference>
<name>A0A1I2NW50_9BACL</name>
<organism evidence="3 4">
    <name type="scientific">Planifilum fulgidum</name>
    <dbReference type="NCBI Taxonomy" id="201973"/>
    <lineage>
        <taxon>Bacteria</taxon>
        <taxon>Bacillati</taxon>
        <taxon>Bacillota</taxon>
        <taxon>Bacilli</taxon>
        <taxon>Bacillales</taxon>
        <taxon>Thermoactinomycetaceae</taxon>
        <taxon>Planifilum</taxon>
    </lineage>
</organism>
<dbReference type="EMBL" id="FOOK01000014">
    <property type="protein sequence ID" value="SFG07129.1"/>
    <property type="molecule type" value="Genomic_DNA"/>
</dbReference>
<proteinExistence type="predicted"/>
<evidence type="ECO:0000313" key="4">
    <source>
        <dbReference type="Proteomes" id="UP000198661"/>
    </source>
</evidence>
<keyword evidence="4" id="KW-1185">Reference proteome</keyword>
<feature type="transmembrane region" description="Helical" evidence="1">
    <location>
        <begin position="122"/>
        <end position="140"/>
    </location>
</feature>
<protein>
    <submittedName>
        <fullName evidence="3">Putative tricarboxylic transport membrane protein</fullName>
    </submittedName>
</protein>
<evidence type="ECO:0000313" key="3">
    <source>
        <dbReference type="EMBL" id="SFG07129.1"/>
    </source>
</evidence>
<evidence type="ECO:0000256" key="1">
    <source>
        <dbReference type="SAM" id="Phobius"/>
    </source>
</evidence>
<accession>A0A1I2NW50</accession>
<gene>
    <name evidence="3" type="ORF">SAMN04488025_11464</name>
</gene>
<dbReference type="OrthoDB" id="1683098at2"/>
<feature type="transmembrane region" description="Helical" evidence="1">
    <location>
        <begin position="40"/>
        <end position="57"/>
    </location>
</feature>
<evidence type="ECO:0000259" key="2">
    <source>
        <dbReference type="Pfam" id="PF07331"/>
    </source>
</evidence>
<dbReference type="Proteomes" id="UP000198661">
    <property type="component" value="Unassembled WGS sequence"/>
</dbReference>
<keyword evidence="1" id="KW-0472">Membrane</keyword>
<dbReference type="InterPro" id="IPR009936">
    <property type="entry name" value="DUF1468"/>
</dbReference>
<keyword evidence="1" id="KW-1133">Transmembrane helix</keyword>
<feature type="domain" description="DUF1468" evidence="2">
    <location>
        <begin position="9"/>
        <end position="146"/>
    </location>
</feature>
<dbReference type="STRING" id="201973.SAMN04488025_11464"/>
<sequence length="154" mass="16836">MHRIFDRSASLIFAAVGAAFILGARNLSSTAYGSQVGPDIFPMGLGAILILLSLRLFFETFRYPEKEKSGNRGNLDWRRFGGMLAAALLYALLLEPLGYVLSTFLFLFVGFQLIERGGRMRSALVAAAFSGGVYFLYAVVMKGTLPGWPVWIAG</sequence>
<dbReference type="AlphaFoldDB" id="A0A1I2NW50"/>
<dbReference type="RefSeq" id="WP_092038301.1">
    <property type="nucleotide sequence ID" value="NZ_FOOK01000014.1"/>
</dbReference>